<dbReference type="Pfam" id="PF06172">
    <property type="entry name" value="Cupin_5"/>
    <property type="match status" value="1"/>
</dbReference>
<dbReference type="InterPro" id="IPR014710">
    <property type="entry name" value="RmlC-like_jellyroll"/>
</dbReference>
<dbReference type="PANTHER" id="PTHR33387:SF3">
    <property type="entry name" value="DUF985 DOMAIN-CONTAINING PROTEIN"/>
    <property type="match status" value="1"/>
</dbReference>
<evidence type="ECO:0000313" key="3">
    <source>
        <dbReference type="Proteomes" id="UP000291144"/>
    </source>
</evidence>
<dbReference type="Proteomes" id="UP000291144">
    <property type="component" value="Unassembled WGS sequence"/>
</dbReference>
<gene>
    <name evidence="2" type="ORF">E0H73_16475</name>
</gene>
<dbReference type="InterPro" id="IPR039935">
    <property type="entry name" value="YML079W-like"/>
</dbReference>
<dbReference type="RefSeq" id="WP_131356315.1">
    <property type="nucleotide sequence ID" value="NZ_SJKB01000004.1"/>
</dbReference>
<dbReference type="InterPro" id="IPR009327">
    <property type="entry name" value="Cupin_DUF985"/>
</dbReference>
<proteinExistence type="predicted"/>
<comment type="caution">
    <text evidence="2">The sequence shown here is derived from an EMBL/GenBank/DDBJ whole genome shotgun (WGS) entry which is preliminary data.</text>
</comment>
<keyword evidence="3" id="KW-1185">Reference proteome</keyword>
<name>A0A4V2MB97_9ACTN</name>
<evidence type="ECO:0000259" key="1">
    <source>
        <dbReference type="Pfam" id="PF06172"/>
    </source>
</evidence>
<sequence length="139" mass="15357">MEKPVLAELLGLEPHPEGGWYRQTWRSDVEFEPEGYGGTRASATAIYFLLAPGEESRWHQVRSAEIWLWHSGGPLTLEYGDTPETAEAVTLGPDVHAGQQPQVVIPPNAWQAARPADDEPVLVSCVVSPGFDFADFRML</sequence>
<organism evidence="2 3">
    <name type="scientific">Kribbella pittospori</name>
    <dbReference type="NCBI Taxonomy" id="722689"/>
    <lineage>
        <taxon>Bacteria</taxon>
        <taxon>Bacillati</taxon>
        <taxon>Actinomycetota</taxon>
        <taxon>Actinomycetes</taxon>
        <taxon>Propionibacteriales</taxon>
        <taxon>Kribbellaceae</taxon>
        <taxon>Kribbella</taxon>
    </lineage>
</organism>
<dbReference type="OrthoDB" id="9798288at2"/>
<evidence type="ECO:0000313" key="2">
    <source>
        <dbReference type="EMBL" id="TCC62292.1"/>
    </source>
</evidence>
<reference evidence="2 3" key="1">
    <citation type="submission" date="2019-02" db="EMBL/GenBank/DDBJ databases">
        <title>Kribbella capetownensis sp. nov. and Kribbella speibonae sp. nov., isolated from soil.</title>
        <authorList>
            <person name="Curtis S.M."/>
            <person name="Norton I."/>
            <person name="Everest G.J."/>
            <person name="Meyers P.R."/>
        </authorList>
    </citation>
    <scope>NUCLEOTIDE SEQUENCE [LARGE SCALE GENOMIC DNA]</scope>
    <source>
        <strain evidence="2 3">NRRL B-24813</strain>
    </source>
</reference>
<accession>A0A4V2MB97</accession>
<protein>
    <submittedName>
        <fullName evidence="2">Cupin domain-containing protein</fullName>
    </submittedName>
</protein>
<dbReference type="EMBL" id="SJKB01000004">
    <property type="protein sequence ID" value="TCC62292.1"/>
    <property type="molecule type" value="Genomic_DNA"/>
</dbReference>
<dbReference type="SUPFAM" id="SSF51182">
    <property type="entry name" value="RmlC-like cupins"/>
    <property type="match status" value="1"/>
</dbReference>
<feature type="domain" description="DUF985" evidence="1">
    <location>
        <begin position="7"/>
        <end position="139"/>
    </location>
</feature>
<dbReference type="InterPro" id="IPR011051">
    <property type="entry name" value="RmlC_Cupin_sf"/>
</dbReference>
<dbReference type="Gene3D" id="2.60.120.10">
    <property type="entry name" value="Jelly Rolls"/>
    <property type="match status" value="1"/>
</dbReference>
<dbReference type="AlphaFoldDB" id="A0A4V2MB97"/>
<dbReference type="PANTHER" id="PTHR33387">
    <property type="entry name" value="RMLC-LIKE JELLY ROLL FOLD PROTEIN"/>
    <property type="match status" value="1"/>
</dbReference>
<dbReference type="CDD" id="cd06121">
    <property type="entry name" value="cupin_YML079wp"/>
    <property type="match status" value="1"/>
</dbReference>